<dbReference type="AlphaFoldDB" id="A0A7W8JXS3"/>
<evidence type="ECO:0000313" key="2">
    <source>
        <dbReference type="Proteomes" id="UP000552709"/>
    </source>
</evidence>
<organism evidence="1 2">
    <name type="scientific">Deinococcus humi</name>
    <dbReference type="NCBI Taxonomy" id="662880"/>
    <lineage>
        <taxon>Bacteria</taxon>
        <taxon>Thermotogati</taxon>
        <taxon>Deinococcota</taxon>
        <taxon>Deinococci</taxon>
        <taxon>Deinococcales</taxon>
        <taxon>Deinococcaceae</taxon>
        <taxon>Deinococcus</taxon>
    </lineage>
</organism>
<name>A0A7W8JXS3_9DEIO</name>
<accession>A0A7W8JXS3</accession>
<dbReference type="Proteomes" id="UP000552709">
    <property type="component" value="Unassembled WGS sequence"/>
</dbReference>
<dbReference type="RefSeq" id="WP_184133075.1">
    <property type="nucleotide sequence ID" value="NZ_JACHFL010000006.1"/>
</dbReference>
<dbReference type="EMBL" id="JACHFL010000006">
    <property type="protein sequence ID" value="MBB5363701.1"/>
    <property type="molecule type" value="Genomic_DNA"/>
</dbReference>
<comment type="caution">
    <text evidence="1">The sequence shown here is derived from an EMBL/GenBank/DDBJ whole genome shotgun (WGS) entry which is preliminary data.</text>
</comment>
<dbReference type="NCBIfam" id="NF038403">
    <property type="entry name" value="perm_prefix_1"/>
    <property type="match status" value="1"/>
</dbReference>
<keyword evidence="2" id="KW-1185">Reference proteome</keyword>
<reference evidence="1 2" key="1">
    <citation type="submission" date="2020-08" db="EMBL/GenBank/DDBJ databases">
        <title>Genomic Encyclopedia of Type Strains, Phase IV (KMG-IV): sequencing the most valuable type-strain genomes for metagenomic binning, comparative biology and taxonomic classification.</title>
        <authorList>
            <person name="Goeker M."/>
        </authorList>
    </citation>
    <scope>NUCLEOTIDE SEQUENCE [LARGE SCALE GENOMIC DNA]</scope>
    <source>
        <strain evidence="1 2">DSM 27939</strain>
    </source>
</reference>
<gene>
    <name evidence="1" type="ORF">HNQ08_002807</name>
</gene>
<sequence>MKRATRGLWGQKKRDAQTELRGAIEDKVYRHRLSGLDEVEAQHVALRDLGSPAAIARDLNRVHTGPHIAGMTLLLGLAGLLGFQAVAQIQSIGTAYTASSIDNTCRVATPAELQTATLAIQEQYRQHLARYGGAQAFVQKCRNGDVPIVGTPLLKVSDVLAALKAGGIQVGDQTDSTSATSTTPLILYTGANHDTPGPLYHTTDIGGERYIGTGDLIAFLSLATTQPLRLSGARNPVLQVGQVQLQLGTERAPILRTNVVAGVILRGPENLNLPRPAVLAYGVDGGSPEPSAPHLSVPGQDGDLFAIFQNFERLKGNSSEWLMVRERLDGSIPIAFQAVTPAPRLVTTLEELDAATARKENAVMVYRLNAADLRDMTLTEVPASQLRLTVKPPGNQ</sequence>
<dbReference type="InterPro" id="IPR047928">
    <property type="entry name" value="Perm_prefix_1"/>
</dbReference>
<proteinExistence type="predicted"/>
<evidence type="ECO:0000313" key="1">
    <source>
        <dbReference type="EMBL" id="MBB5363701.1"/>
    </source>
</evidence>
<protein>
    <submittedName>
        <fullName evidence="1">Uncharacterized protein</fullName>
    </submittedName>
</protein>